<evidence type="ECO:0008006" key="3">
    <source>
        <dbReference type="Google" id="ProtNLM"/>
    </source>
</evidence>
<accession>A0A8S1S104</accession>
<proteinExistence type="predicted"/>
<dbReference type="AlphaFoldDB" id="A0A8S1S104"/>
<evidence type="ECO:0000313" key="1">
    <source>
        <dbReference type="EMBL" id="CAD8132659.1"/>
    </source>
</evidence>
<dbReference type="EMBL" id="CAJJDP010000003">
    <property type="protein sequence ID" value="CAD8132659.1"/>
    <property type="molecule type" value="Genomic_DNA"/>
</dbReference>
<dbReference type="OMA" id="EQELRWT"/>
<dbReference type="Proteomes" id="UP000683925">
    <property type="component" value="Unassembled WGS sequence"/>
</dbReference>
<comment type="caution">
    <text evidence="1">The sequence shown here is derived from an EMBL/GenBank/DDBJ whole genome shotgun (WGS) entry which is preliminary data.</text>
</comment>
<keyword evidence="2" id="KW-1185">Reference proteome</keyword>
<reference evidence="1" key="1">
    <citation type="submission" date="2021-01" db="EMBL/GenBank/DDBJ databases">
        <authorList>
            <consortium name="Genoscope - CEA"/>
            <person name="William W."/>
        </authorList>
    </citation>
    <scope>NUCLEOTIDE SEQUENCE</scope>
</reference>
<gene>
    <name evidence="1" type="ORF">POCTA_138.1.T0040061</name>
</gene>
<evidence type="ECO:0000313" key="2">
    <source>
        <dbReference type="Proteomes" id="UP000683925"/>
    </source>
</evidence>
<name>A0A8S1S104_PAROT</name>
<organism evidence="1 2">
    <name type="scientific">Paramecium octaurelia</name>
    <dbReference type="NCBI Taxonomy" id="43137"/>
    <lineage>
        <taxon>Eukaryota</taxon>
        <taxon>Sar</taxon>
        <taxon>Alveolata</taxon>
        <taxon>Ciliophora</taxon>
        <taxon>Intramacronucleata</taxon>
        <taxon>Oligohymenophorea</taxon>
        <taxon>Peniculida</taxon>
        <taxon>Parameciidae</taxon>
        <taxon>Paramecium</taxon>
    </lineage>
</organism>
<protein>
    <recommendedName>
        <fullName evidence="3">Chromo domain-containing protein</fullName>
    </recommendedName>
</protein>
<dbReference type="OrthoDB" id="301910at2759"/>
<sequence>MQIRYPIEVIKKKIATRIEYKIRWNTGTVTYEPMTDLTPELLQIVNQWELKQNKKKKGKIIVKGNKKTQKITRQQQNNIVQLEEIPTQNKKPIPHRERIVENGVVKEARKISGKIEFQIMLKEEQELRWTNLEEVKARIPVALCDYLLQRIKFSGK</sequence>